<sequence length="114" mass="13687">MFCCSRRRDRRAQNRWNMRKEHFEEILRRHLNTSAKILKLGNTYVSSKRAMTSVTAKLVLKWPEDYIVNVFEWPFKAVIQISLRIVVELKTCVQQMGPTNLTHLRKLHKLYQDK</sequence>
<protein>
    <submittedName>
        <fullName evidence="1">Uncharacterized protein</fullName>
    </submittedName>
</protein>
<accession>A0ABV0TYI0</accession>
<gene>
    <name evidence="1" type="ORF">ILYODFUR_026654</name>
</gene>
<evidence type="ECO:0000313" key="2">
    <source>
        <dbReference type="Proteomes" id="UP001482620"/>
    </source>
</evidence>
<dbReference type="Proteomes" id="UP001482620">
    <property type="component" value="Unassembled WGS sequence"/>
</dbReference>
<reference evidence="1 2" key="1">
    <citation type="submission" date="2021-06" db="EMBL/GenBank/DDBJ databases">
        <authorList>
            <person name="Palmer J.M."/>
        </authorList>
    </citation>
    <scope>NUCLEOTIDE SEQUENCE [LARGE SCALE GENOMIC DNA]</scope>
    <source>
        <strain evidence="2">if_2019</strain>
        <tissue evidence="1">Muscle</tissue>
    </source>
</reference>
<organism evidence="1 2">
    <name type="scientific">Ilyodon furcidens</name>
    <name type="common">goldbreast splitfin</name>
    <dbReference type="NCBI Taxonomy" id="33524"/>
    <lineage>
        <taxon>Eukaryota</taxon>
        <taxon>Metazoa</taxon>
        <taxon>Chordata</taxon>
        <taxon>Craniata</taxon>
        <taxon>Vertebrata</taxon>
        <taxon>Euteleostomi</taxon>
        <taxon>Actinopterygii</taxon>
        <taxon>Neopterygii</taxon>
        <taxon>Teleostei</taxon>
        <taxon>Neoteleostei</taxon>
        <taxon>Acanthomorphata</taxon>
        <taxon>Ovalentaria</taxon>
        <taxon>Atherinomorphae</taxon>
        <taxon>Cyprinodontiformes</taxon>
        <taxon>Goodeidae</taxon>
        <taxon>Ilyodon</taxon>
    </lineage>
</organism>
<comment type="caution">
    <text evidence="1">The sequence shown here is derived from an EMBL/GenBank/DDBJ whole genome shotgun (WGS) entry which is preliminary data.</text>
</comment>
<evidence type="ECO:0000313" key="1">
    <source>
        <dbReference type="EMBL" id="MEQ2237789.1"/>
    </source>
</evidence>
<keyword evidence="2" id="KW-1185">Reference proteome</keyword>
<proteinExistence type="predicted"/>
<name>A0ABV0TYI0_9TELE</name>
<dbReference type="EMBL" id="JAHRIQ010049745">
    <property type="protein sequence ID" value="MEQ2237789.1"/>
    <property type="molecule type" value="Genomic_DNA"/>
</dbReference>